<dbReference type="GO" id="GO:0005663">
    <property type="term" value="C:DNA replication factor C complex"/>
    <property type="evidence" value="ECO:0007669"/>
    <property type="project" value="InterPro"/>
</dbReference>
<accession>A0A976MAZ2</accession>
<dbReference type="InterPro" id="IPR027417">
    <property type="entry name" value="P-loop_NTPase"/>
</dbReference>
<dbReference type="CDD" id="cd17748">
    <property type="entry name" value="BRCT_DNA_ligase_like"/>
    <property type="match status" value="1"/>
</dbReference>
<dbReference type="Pfam" id="PF00533">
    <property type="entry name" value="BRCT"/>
    <property type="match status" value="1"/>
</dbReference>
<comment type="similarity">
    <text evidence="1">Belongs to the activator 1 large subunit family.</text>
</comment>
<feature type="compositionally biased region" description="Basic and acidic residues" evidence="5">
    <location>
        <begin position="14"/>
        <end position="61"/>
    </location>
</feature>
<keyword evidence="3" id="KW-0547">Nucleotide-binding</keyword>
<evidence type="ECO:0000313" key="7">
    <source>
        <dbReference type="EMBL" id="UKK01127.2"/>
    </source>
</evidence>
<dbReference type="Gene3D" id="1.10.8.60">
    <property type="match status" value="1"/>
</dbReference>
<feature type="region of interest" description="Disordered" evidence="5">
    <location>
        <begin position="80"/>
        <end position="154"/>
    </location>
</feature>
<feature type="compositionally biased region" description="Polar residues" evidence="5">
    <location>
        <begin position="228"/>
        <end position="250"/>
    </location>
</feature>
<organism evidence="7 8">
    <name type="scientific">Theileria orientalis</name>
    <dbReference type="NCBI Taxonomy" id="68886"/>
    <lineage>
        <taxon>Eukaryota</taxon>
        <taxon>Sar</taxon>
        <taxon>Alveolata</taxon>
        <taxon>Apicomplexa</taxon>
        <taxon>Aconoidasida</taxon>
        <taxon>Piroplasmida</taxon>
        <taxon>Theileriidae</taxon>
        <taxon>Theileria</taxon>
    </lineage>
</organism>
<dbReference type="GO" id="GO:0005634">
    <property type="term" value="C:nucleus"/>
    <property type="evidence" value="ECO:0007669"/>
    <property type="project" value="UniProtKB-SubCell"/>
</dbReference>
<evidence type="ECO:0000256" key="4">
    <source>
        <dbReference type="ARBA" id="ARBA00022840"/>
    </source>
</evidence>
<feature type="region of interest" description="Disordered" evidence="5">
    <location>
        <begin position="1"/>
        <end position="68"/>
    </location>
</feature>
<dbReference type="PANTHER" id="PTHR23389">
    <property type="entry name" value="CHROMOSOME TRANSMISSION FIDELITY FACTOR 18"/>
    <property type="match status" value="1"/>
</dbReference>
<gene>
    <name evidence="7" type="ORF">MACK_001940</name>
</gene>
<dbReference type="Pfam" id="PF08519">
    <property type="entry name" value="RFC1"/>
    <property type="match status" value="1"/>
</dbReference>
<dbReference type="Gene3D" id="3.40.50.300">
    <property type="entry name" value="P-loop containing nucleotide triphosphate hydrolases"/>
    <property type="match status" value="1"/>
</dbReference>
<dbReference type="CDD" id="cd00009">
    <property type="entry name" value="AAA"/>
    <property type="match status" value="1"/>
</dbReference>
<reference evidence="7" key="1">
    <citation type="submission" date="2022-07" db="EMBL/GenBank/DDBJ databases">
        <title>Evaluation of T. orientalis genome assembly methods using nanopore sequencing and analysis of variation between genomes.</title>
        <authorList>
            <person name="Yam J."/>
            <person name="Micallef M.L."/>
            <person name="Liu M."/>
            <person name="Djordjevic S.P."/>
            <person name="Bogema D.R."/>
            <person name="Jenkins C."/>
        </authorList>
    </citation>
    <scope>NUCLEOTIDE SEQUENCE</scope>
    <source>
        <strain evidence="7">Goon Nure</strain>
    </source>
</reference>
<name>A0A976MAZ2_THEOR</name>
<dbReference type="GO" id="GO:0003689">
    <property type="term" value="F:DNA clamp loader activity"/>
    <property type="evidence" value="ECO:0007669"/>
    <property type="project" value="UniProtKB-UniRule"/>
</dbReference>
<feature type="compositionally biased region" description="Basic residues" evidence="5">
    <location>
        <begin position="1076"/>
        <end position="1087"/>
    </location>
</feature>
<evidence type="ECO:0000256" key="1">
    <source>
        <dbReference type="ARBA" id="ARBA00006116"/>
    </source>
</evidence>
<dbReference type="Proteomes" id="UP000244811">
    <property type="component" value="Chromosome 3"/>
</dbReference>
<protein>
    <recommendedName>
        <fullName evidence="6">BRCT domain-containing protein</fullName>
    </recommendedName>
</protein>
<dbReference type="GO" id="GO:0006281">
    <property type="term" value="P:DNA repair"/>
    <property type="evidence" value="ECO:0007669"/>
    <property type="project" value="InterPro"/>
</dbReference>
<dbReference type="Pfam" id="PF00004">
    <property type="entry name" value="AAA"/>
    <property type="match status" value="1"/>
</dbReference>
<feature type="compositionally biased region" description="Basic and acidic residues" evidence="5">
    <location>
        <begin position="281"/>
        <end position="316"/>
    </location>
</feature>
<dbReference type="Gene3D" id="3.40.50.10190">
    <property type="entry name" value="BRCT domain"/>
    <property type="match status" value="1"/>
</dbReference>
<dbReference type="GO" id="GO:0005524">
    <property type="term" value="F:ATP binding"/>
    <property type="evidence" value="ECO:0007669"/>
    <property type="project" value="UniProtKB-UniRule"/>
</dbReference>
<dbReference type="EMBL" id="CP056070">
    <property type="protein sequence ID" value="UKK01127.2"/>
    <property type="molecule type" value="Genomic_DNA"/>
</dbReference>
<dbReference type="PANTHER" id="PTHR23389:SF6">
    <property type="entry name" value="REPLICATION FACTOR C SUBUNIT 1"/>
    <property type="match status" value="1"/>
</dbReference>
<dbReference type="Gene3D" id="1.20.272.10">
    <property type="match status" value="1"/>
</dbReference>
<dbReference type="SUPFAM" id="SSF48019">
    <property type="entry name" value="post-AAA+ oligomerization domain-like"/>
    <property type="match status" value="1"/>
</dbReference>
<dbReference type="FunFam" id="3.40.50.300:FF:000395">
    <property type="entry name" value="Replication factor C subunit 1"/>
    <property type="match status" value="1"/>
</dbReference>
<feature type="region of interest" description="Disordered" evidence="5">
    <location>
        <begin position="1048"/>
        <end position="1087"/>
    </location>
</feature>
<feature type="compositionally biased region" description="Polar residues" evidence="5">
    <location>
        <begin position="365"/>
        <end position="384"/>
    </location>
</feature>
<dbReference type="InterPro" id="IPR036420">
    <property type="entry name" value="BRCT_dom_sf"/>
</dbReference>
<dbReference type="InterPro" id="IPR008921">
    <property type="entry name" value="DNA_pol3_clamp-load_cplx_C"/>
</dbReference>
<sequence length="1087" mass="123286">MDIRTFFGKNFVQKSEENKESTKVSKQSKSKEPKKEPKEKPKPKTKTQEKSKKTKNERQEKEDVEFEPIYKKKKLLKKMVISESSDSDSSVIVEKHTKKKTLFSEDEEVEVEKKTSGEQAVITIHDESSNPSQTNEENEESPSGELAKKGKKSVSNWVREQLKMDNPEKLAELEKDKCSAENLQMDIKYWCNNEKKLVDPSTKVKKNTRVNVDMDSYLDLLAFPKTQKTSKAVKSSLNTSDLEQTSVSTRSFKDVYEAVKASSRSDKSTESPSRLGLSIKSPERVLHAKERSQSPPGEKRGVEDKSPKSEKSEKSPSKVRTTKSPKRLMESGGETEETAHKKRQVSTHTSPARKLKTVEIKSTEQMESLFGSSDSSPYVSPTKSTGRESDTSNQSTPSRRKYRKVGGDAEGKKGKQRTKKQQSMDGEDADDSNLVSGRKFVFTGELSMDRDEATYKVKKLGGIVVSAVSGQTDYLVYGEKLEDGRDYTTGTKYKKAKELNKNKGLNIQLINEEQFINLLKDTPRVEDEEKEEELVEEKITDVKEETARSDAMVDGGVGTSFSNTKLESGTIGTGAKSQDRMLFEKYRPSNLYELMGNPKLIERLKDWLQNYDYTAGSSKGKGDSFKAALLSGPPGIGKTTCARLVGESFGYYVMEFNASDQRSKNAVEKITPLVTGTVTLNSFQQNTIRDLKRTLLVLDEIDGMSSGDRGGIQSIIKLIQIAKCPIILICNDRYSQKISTLSNKCLDLRFNAPSVELFIKRVNHICKLEKIPATENLLLDLYHKSNGDMRYTLNYLQFYATTKSKENPDGTINKKDESYSQNIFDNCNKVFNLSKMSLREKLSKVNEIFFTDYNIMSLMLQENYVKYNKNIAVISKISLDYVCGDMVNKVMQRTQTYSLLPDLSSLTAVIPALQINKAGSGLTERLSFPQWLGKQSTTTKNRRILSEISMNLSYKTTLYGYNLLMDGYLELIYQNVMKHLLKENVDDCVEYINELGITREMVVEGIANLRFKNQENIYAKISTKIKTQLTKKMATQLVKVVNTKRNRYTTYDSKPDHESEEEEEDDEYDPLLKKMNPTKKQAKQKRK</sequence>
<feature type="compositionally biased region" description="Acidic residues" evidence="5">
    <location>
        <begin position="1058"/>
        <end position="1069"/>
    </location>
</feature>
<evidence type="ECO:0000256" key="2">
    <source>
        <dbReference type="ARBA" id="ARBA00022705"/>
    </source>
</evidence>
<feature type="compositionally biased region" description="Basic residues" evidence="5">
    <location>
        <begin position="340"/>
        <end position="355"/>
    </location>
</feature>
<dbReference type="GO" id="GO:0016887">
    <property type="term" value="F:ATP hydrolysis activity"/>
    <property type="evidence" value="ECO:0007669"/>
    <property type="project" value="InterPro"/>
</dbReference>
<dbReference type="PROSITE" id="PS50172">
    <property type="entry name" value="BRCT"/>
    <property type="match status" value="1"/>
</dbReference>
<keyword evidence="2" id="KW-0235">DNA replication</keyword>
<evidence type="ECO:0000256" key="3">
    <source>
        <dbReference type="ARBA" id="ARBA00022741"/>
    </source>
</evidence>
<evidence type="ECO:0000256" key="5">
    <source>
        <dbReference type="SAM" id="MobiDB-lite"/>
    </source>
</evidence>
<dbReference type="SMART" id="SM00382">
    <property type="entry name" value="AAA"/>
    <property type="match status" value="1"/>
</dbReference>
<dbReference type="InterPro" id="IPR001357">
    <property type="entry name" value="BRCT_dom"/>
</dbReference>
<dbReference type="InterPro" id="IPR003959">
    <property type="entry name" value="ATPase_AAA_core"/>
</dbReference>
<dbReference type="AlphaFoldDB" id="A0A976MAZ2"/>
<feature type="compositionally biased region" description="Low complexity" evidence="5">
    <location>
        <begin position="81"/>
        <end position="92"/>
    </location>
</feature>
<evidence type="ECO:0000313" key="8">
    <source>
        <dbReference type="Proteomes" id="UP000244811"/>
    </source>
</evidence>
<keyword evidence="4" id="KW-0067">ATP-binding</keyword>
<feature type="domain" description="BRCT" evidence="6">
    <location>
        <begin position="430"/>
        <end position="532"/>
    </location>
</feature>
<dbReference type="InterPro" id="IPR013725">
    <property type="entry name" value="DNA_replication_fac_RFC1_C"/>
</dbReference>
<evidence type="ECO:0000259" key="6">
    <source>
        <dbReference type="PROSITE" id="PS50172"/>
    </source>
</evidence>
<proteinExistence type="inferred from homology"/>
<dbReference type="SMART" id="SM00292">
    <property type="entry name" value="BRCT"/>
    <property type="match status" value="1"/>
</dbReference>
<feature type="region of interest" description="Disordered" evidence="5">
    <location>
        <begin position="228"/>
        <end position="433"/>
    </location>
</feature>
<dbReference type="InterPro" id="IPR003593">
    <property type="entry name" value="AAA+_ATPase"/>
</dbReference>
<dbReference type="CDD" id="cd18140">
    <property type="entry name" value="HLD_clamp_RFC"/>
    <property type="match status" value="1"/>
</dbReference>
<dbReference type="SUPFAM" id="SSF52540">
    <property type="entry name" value="P-loop containing nucleoside triphosphate hydrolases"/>
    <property type="match status" value="1"/>
</dbReference>
<dbReference type="SUPFAM" id="SSF52113">
    <property type="entry name" value="BRCT domain"/>
    <property type="match status" value="1"/>
</dbReference>
<dbReference type="GO" id="GO:0003677">
    <property type="term" value="F:DNA binding"/>
    <property type="evidence" value="ECO:0007669"/>
    <property type="project" value="InterPro"/>
</dbReference>
<feature type="compositionally biased region" description="Basic and acidic residues" evidence="5">
    <location>
        <begin position="251"/>
        <end position="269"/>
    </location>
</feature>
<dbReference type="GO" id="GO:0006260">
    <property type="term" value="P:DNA replication"/>
    <property type="evidence" value="ECO:0007669"/>
    <property type="project" value="UniProtKB-KW"/>
</dbReference>
<dbReference type="InterPro" id="IPR047854">
    <property type="entry name" value="RFC_lid"/>
</dbReference>